<dbReference type="PANTHER" id="PTHR48408:SF1">
    <property type="entry name" value="XYLOSE ISOMERASE"/>
    <property type="match status" value="1"/>
</dbReference>
<comment type="cofactor">
    <cofactor evidence="9">
        <name>Mg(2+)</name>
        <dbReference type="ChEBI" id="CHEBI:18420"/>
    </cofactor>
    <text evidence="9">Binds 2 magnesium ions per subunit.</text>
</comment>
<comment type="caution">
    <text evidence="12">The sequence shown here is derived from an EMBL/GenBank/DDBJ whole genome shotgun (WGS) entry which is preliminary data.</text>
</comment>
<dbReference type="PANTHER" id="PTHR48408">
    <property type="match status" value="1"/>
</dbReference>
<dbReference type="EMBL" id="CCEJ010000003">
    <property type="protein sequence ID" value="CDR33503.1"/>
    <property type="molecule type" value="Genomic_DNA"/>
</dbReference>
<feature type="binding site" evidence="9">
    <location>
        <position position="241"/>
    </location>
    <ligand>
        <name>Mg(2+)</name>
        <dbReference type="ChEBI" id="CHEBI:18420"/>
        <label>1</label>
    </ligand>
</feature>
<keyword evidence="7 9" id="KW-0119">Carbohydrate metabolism</keyword>
<feature type="active site" evidence="9">
    <location>
        <position position="82"/>
    </location>
</feature>
<accession>A0A090D1E2</accession>
<keyword evidence="4 9" id="KW-0859">Xylose metabolism</keyword>
<comment type="similarity">
    <text evidence="1 9 10">Belongs to the xylose isomerase family.</text>
</comment>
<dbReference type="InterPro" id="IPR013452">
    <property type="entry name" value="Xylose_isom_bac"/>
</dbReference>
<evidence type="ECO:0000256" key="11">
    <source>
        <dbReference type="RuleBase" id="RU000610"/>
    </source>
</evidence>
<dbReference type="eggNOG" id="COG2115">
    <property type="taxonomic scope" value="Bacteria"/>
</dbReference>
<comment type="subcellular location">
    <subcellularLocation>
        <location evidence="9 11">Cytoplasm</location>
    </subcellularLocation>
</comment>
<feature type="binding site" evidence="9">
    <location>
        <position position="280"/>
    </location>
    <ligand>
        <name>Mg(2+)</name>
        <dbReference type="ChEBI" id="CHEBI:18420"/>
        <label>2</label>
    </ligand>
</feature>
<dbReference type="NCBIfam" id="TIGR02630">
    <property type="entry name" value="xylose_isom_A"/>
    <property type="match status" value="1"/>
</dbReference>
<reference evidence="12" key="1">
    <citation type="submission" date="2013-12" db="EMBL/GenBank/DDBJ databases">
        <authorList>
            <person name="Linke B."/>
        </authorList>
    </citation>
    <scope>NUCLEOTIDE SEQUENCE [LARGE SCALE GENOMIC DNA]</scope>
    <source>
        <strain evidence="12">CRIB-18</strain>
    </source>
</reference>
<dbReference type="InterPro" id="IPR001998">
    <property type="entry name" value="Xylose_isomerase"/>
</dbReference>
<protein>
    <recommendedName>
        <fullName evidence="3 9">Xylose isomerase</fullName>
        <ecNumber evidence="3 9">5.3.1.5</ecNumber>
    </recommendedName>
</protein>
<dbReference type="EC" id="5.3.1.5" evidence="3 9"/>
<dbReference type="AlphaFoldDB" id="A0A090D1E2"/>
<dbReference type="GO" id="GO:0009045">
    <property type="term" value="F:xylose isomerase activity"/>
    <property type="evidence" value="ECO:0007669"/>
    <property type="project" value="UniProtKB-UniRule"/>
</dbReference>
<feature type="binding site" evidence="9">
    <location>
        <position position="205"/>
    </location>
    <ligand>
        <name>Mg(2+)</name>
        <dbReference type="ChEBI" id="CHEBI:18420"/>
        <label>1</label>
    </ligand>
</feature>
<comment type="subunit">
    <text evidence="2 9 11">Homotetramer.</text>
</comment>
<dbReference type="PROSITE" id="PS51415">
    <property type="entry name" value="XYLOSE_ISOMERASE"/>
    <property type="match status" value="1"/>
</dbReference>
<dbReference type="NCBIfam" id="NF003998">
    <property type="entry name" value="PRK05474.1"/>
    <property type="match status" value="1"/>
</dbReference>
<evidence type="ECO:0000256" key="2">
    <source>
        <dbReference type="ARBA" id="ARBA00011881"/>
    </source>
</evidence>
<feature type="binding site" evidence="9">
    <location>
        <position position="312"/>
    </location>
    <ligand>
        <name>Mg(2+)</name>
        <dbReference type="ChEBI" id="CHEBI:18420"/>
        <label>1</label>
    </ligand>
</feature>
<evidence type="ECO:0000256" key="4">
    <source>
        <dbReference type="ARBA" id="ARBA00022629"/>
    </source>
</evidence>
<dbReference type="InterPro" id="IPR036237">
    <property type="entry name" value="Xyl_isomerase-like_sf"/>
</dbReference>
<dbReference type="GO" id="GO:0005737">
    <property type="term" value="C:cytoplasm"/>
    <property type="evidence" value="ECO:0007669"/>
    <property type="project" value="UniProtKB-SubCell"/>
</dbReference>
<feature type="binding site" evidence="9">
    <location>
        <position position="269"/>
    </location>
    <ligand>
        <name>Mg(2+)</name>
        <dbReference type="ChEBI" id="CHEBI:18420"/>
        <label>1</label>
    </ligand>
</feature>
<dbReference type="SUPFAM" id="SSF51658">
    <property type="entry name" value="Xylose isomerase-like"/>
    <property type="match status" value="1"/>
</dbReference>
<evidence type="ECO:0000256" key="6">
    <source>
        <dbReference type="ARBA" id="ARBA00023235"/>
    </source>
</evidence>
<feature type="active site" evidence="9">
    <location>
        <position position="85"/>
    </location>
</feature>
<evidence type="ECO:0000256" key="1">
    <source>
        <dbReference type="ARBA" id="ARBA00005765"/>
    </source>
</evidence>
<keyword evidence="9" id="KW-0460">Magnesium</keyword>
<dbReference type="GO" id="GO:0042732">
    <property type="term" value="P:D-xylose metabolic process"/>
    <property type="evidence" value="ECO:0007669"/>
    <property type="project" value="UniProtKB-UniRule"/>
</dbReference>
<evidence type="ECO:0000256" key="7">
    <source>
        <dbReference type="ARBA" id="ARBA00023277"/>
    </source>
</evidence>
<dbReference type="HAMAP" id="MF_00455">
    <property type="entry name" value="Xylose_isom_A"/>
    <property type="match status" value="1"/>
</dbReference>
<name>A0A090D1E2_9BACT</name>
<keyword evidence="6 9" id="KW-0413">Isomerase</keyword>
<dbReference type="PRINTS" id="PR00688">
    <property type="entry name" value="XYLOSISMRASE"/>
</dbReference>
<dbReference type="OrthoDB" id="9763981at2"/>
<feature type="binding site" evidence="9">
    <location>
        <position position="244"/>
    </location>
    <ligand>
        <name>Mg(2+)</name>
        <dbReference type="ChEBI" id="CHEBI:18420"/>
        <label>2</label>
    </ligand>
</feature>
<sequence length="419" mass="48080">MNFFQNIQPTEYQFYKPKQLVLGKTMEEHLRLSVCFWHTFCWQGTDMFGKSVFERPWKTKEEKIRAGFEFIEKLSLKYYTFHDVDVADEGPLEEVVGLMAEEMEKRQIELLWGTANLTGHPRYLAGAATNPDPYVFASAVHQVKETLDATHQLNGHNYVLWGGREGYETHLNTDMAQELNQLGRFLSLLADYKHKIGFKGTLLIEPKPHEPTKHQYDFDVANVYAFLQKHGLEKEYKVNIECNHATLSGHTLPHEVAYAIAHDLFGSIDANQGDPLLGWDTDQFPSDINTYTQTLYLILLNGGFQSGGFNLDAKVRRQSLDLEDLFYGHVLGIETIAKALLNAAHLIETGHLQEIVRKRYQGWETDFGKQIMSGKMSFETISNYVKTNKINPKPVSGRQEYIELYLNRINAEHEDVALI</sequence>
<comment type="catalytic activity">
    <reaction evidence="8 9 10">
        <text>alpha-D-xylose = alpha-D-xylulofuranose</text>
        <dbReference type="Rhea" id="RHEA:22816"/>
        <dbReference type="ChEBI" id="CHEBI:28518"/>
        <dbReference type="ChEBI" id="CHEBI:188998"/>
        <dbReference type="EC" id="5.3.1.5"/>
    </reaction>
</comment>
<dbReference type="STRING" id="1437425.CSEC_0670"/>
<gene>
    <name evidence="9 12" type="primary">xylA</name>
    <name evidence="12" type="ORF">CSEC_0670</name>
</gene>
<feature type="binding site" evidence="9">
    <location>
        <position position="241"/>
    </location>
    <ligand>
        <name>Mg(2+)</name>
        <dbReference type="ChEBI" id="CHEBI:18420"/>
        <label>2</label>
    </ligand>
</feature>
<keyword evidence="9" id="KW-0963">Cytoplasm</keyword>
<dbReference type="GO" id="GO:0000287">
    <property type="term" value="F:magnesium ion binding"/>
    <property type="evidence" value="ECO:0007669"/>
    <property type="project" value="UniProtKB-UniRule"/>
</dbReference>
<evidence type="ECO:0000256" key="3">
    <source>
        <dbReference type="ARBA" id="ARBA00011958"/>
    </source>
</evidence>
<evidence type="ECO:0000313" key="12">
    <source>
        <dbReference type="EMBL" id="CDR33503.1"/>
    </source>
</evidence>
<evidence type="ECO:0000256" key="8">
    <source>
        <dbReference type="ARBA" id="ARBA00033659"/>
    </source>
</evidence>
<dbReference type="RefSeq" id="WP_041016984.1">
    <property type="nucleotide sequence ID" value="NZ_CCEJ010000003.1"/>
</dbReference>
<reference evidence="12" key="2">
    <citation type="submission" date="2014-09" db="EMBL/GenBank/DDBJ databases">
        <title>Criblamydia sequanensis harbors a mega-plasmid encoding arsenite resistance.</title>
        <authorList>
            <person name="Bertelli C."/>
            <person name="Goesmann A."/>
            <person name="Greub G."/>
        </authorList>
    </citation>
    <scope>NUCLEOTIDE SEQUENCE [LARGE SCALE GENOMIC DNA]</scope>
    <source>
        <strain evidence="12">CRIB-18</strain>
    </source>
</reference>
<evidence type="ECO:0000256" key="5">
    <source>
        <dbReference type="ARBA" id="ARBA00022723"/>
    </source>
</evidence>
<keyword evidence="5 9" id="KW-0479">Metal-binding</keyword>
<keyword evidence="13" id="KW-1185">Reference proteome</keyword>
<organism evidence="12 13">
    <name type="scientific">Candidatus Criblamydia sequanensis CRIB-18</name>
    <dbReference type="NCBI Taxonomy" id="1437425"/>
    <lineage>
        <taxon>Bacteria</taxon>
        <taxon>Pseudomonadati</taxon>
        <taxon>Chlamydiota</taxon>
        <taxon>Chlamydiia</taxon>
        <taxon>Parachlamydiales</taxon>
        <taxon>Candidatus Criblamydiaceae</taxon>
        <taxon>Candidatus Criblamydia</taxon>
    </lineage>
</organism>
<dbReference type="Proteomes" id="UP000031552">
    <property type="component" value="Unassembled WGS sequence"/>
</dbReference>
<evidence type="ECO:0000256" key="10">
    <source>
        <dbReference type="RuleBase" id="RU000609"/>
    </source>
</evidence>
<evidence type="ECO:0000313" key="13">
    <source>
        <dbReference type="Proteomes" id="UP000031552"/>
    </source>
</evidence>
<proteinExistence type="inferred from homology"/>
<dbReference type="Gene3D" id="3.20.20.150">
    <property type="entry name" value="Divalent-metal-dependent TIM barrel enzymes"/>
    <property type="match status" value="1"/>
</dbReference>
<feature type="binding site" evidence="9">
    <location>
        <position position="282"/>
    </location>
    <ligand>
        <name>Mg(2+)</name>
        <dbReference type="ChEBI" id="CHEBI:18420"/>
        <label>2</label>
    </ligand>
</feature>
<evidence type="ECO:0000256" key="9">
    <source>
        <dbReference type="HAMAP-Rule" id="MF_00455"/>
    </source>
</evidence>